<organism evidence="2 3">
    <name type="scientific">Euzebya pacifica</name>
    <dbReference type="NCBI Taxonomy" id="1608957"/>
    <lineage>
        <taxon>Bacteria</taxon>
        <taxon>Bacillati</taxon>
        <taxon>Actinomycetota</taxon>
        <taxon>Nitriliruptoria</taxon>
        <taxon>Euzebyales</taxon>
    </lineage>
</organism>
<protein>
    <submittedName>
        <fullName evidence="2">Uncharacterized protein</fullName>
    </submittedName>
</protein>
<evidence type="ECO:0000313" key="2">
    <source>
        <dbReference type="EMBL" id="AXV08177.1"/>
    </source>
</evidence>
<dbReference type="KEGG" id="euz:DVS28_a3504"/>
<dbReference type="Proteomes" id="UP000264006">
    <property type="component" value="Chromosome"/>
</dbReference>
<gene>
    <name evidence="2" type="ORF">DVS28_a3504</name>
</gene>
<feature type="compositionally biased region" description="Polar residues" evidence="1">
    <location>
        <begin position="20"/>
        <end position="29"/>
    </location>
</feature>
<reference evidence="2 3" key="1">
    <citation type="submission" date="2018-09" db="EMBL/GenBank/DDBJ databases">
        <title>Complete genome sequence of Euzebya sp. DY32-46 isolated from seawater of Pacific Ocean.</title>
        <authorList>
            <person name="Xu L."/>
            <person name="Wu Y.-H."/>
            <person name="Xu X.-W."/>
        </authorList>
    </citation>
    <scope>NUCLEOTIDE SEQUENCE [LARGE SCALE GENOMIC DNA]</scope>
    <source>
        <strain evidence="2 3">DY32-46</strain>
    </source>
</reference>
<feature type="region of interest" description="Disordered" evidence="1">
    <location>
        <begin position="1"/>
        <end position="51"/>
    </location>
</feature>
<evidence type="ECO:0000256" key="1">
    <source>
        <dbReference type="SAM" id="MobiDB-lite"/>
    </source>
</evidence>
<dbReference type="AlphaFoldDB" id="A0A346Y130"/>
<accession>A0A346Y130</accession>
<proteinExistence type="predicted"/>
<keyword evidence="3" id="KW-1185">Reference proteome</keyword>
<name>A0A346Y130_9ACTN</name>
<evidence type="ECO:0000313" key="3">
    <source>
        <dbReference type="Proteomes" id="UP000264006"/>
    </source>
</evidence>
<sequence length="51" mass="5601">MPCPSDDAPDQRSPRKHDTTISQRLTSWISGGEGASAPGLRGFPRHRSRRA</sequence>
<dbReference type="EMBL" id="CP031165">
    <property type="protein sequence ID" value="AXV08177.1"/>
    <property type="molecule type" value="Genomic_DNA"/>
</dbReference>
<feature type="compositionally biased region" description="Basic and acidic residues" evidence="1">
    <location>
        <begin position="9"/>
        <end position="19"/>
    </location>
</feature>